<accession>A0A8H7E4J7</accession>
<name>A0A8H7E4J7_9EURO</name>
<comment type="caution">
    <text evidence="2">The sequence shown here is derived from an EMBL/GenBank/DDBJ whole genome shotgun (WGS) entry which is preliminary data.</text>
</comment>
<dbReference type="Proteomes" id="UP000606974">
    <property type="component" value="Unassembled WGS sequence"/>
</dbReference>
<dbReference type="EMBL" id="JAACFV010000061">
    <property type="protein sequence ID" value="KAF7507913.1"/>
    <property type="molecule type" value="Genomic_DNA"/>
</dbReference>
<feature type="compositionally biased region" description="Basic residues" evidence="1">
    <location>
        <begin position="1"/>
        <end position="11"/>
    </location>
</feature>
<evidence type="ECO:0000313" key="3">
    <source>
        <dbReference type="Proteomes" id="UP000606974"/>
    </source>
</evidence>
<reference evidence="2" key="1">
    <citation type="submission" date="2020-02" db="EMBL/GenBank/DDBJ databases">
        <authorList>
            <person name="Palmer J.M."/>
        </authorList>
    </citation>
    <scope>NUCLEOTIDE SEQUENCE</scope>
    <source>
        <strain evidence="2">EPUS1.4</strain>
        <tissue evidence="2">Thallus</tissue>
    </source>
</reference>
<feature type="region of interest" description="Disordered" evidence="1">
    <location>
        <begin position="1"/>
        <end position="52"/>
    </location>
</feature>
<sequence length="52" mass="5682">MDGRPGSRKSFPRTTKPEANPKHIEGSSERDKGLSKSTTQDHAQSARTSSIK</sequence>
<evidence type="ECO:0000256" key="1">
    <source>
        <dbReference type="SAM" id="MobiDB-lite"/>
    </source>
</evidence>
<keyword evidence="3" id="KW-1185">Reference proteome</keyword>
<gene>
    <name evidence="2" type="ORF">GJ744_009947</name>
</gene>
<proteinExistence type="predicted"/>
<protein>
    <submittedName>
        <fullName evidence="2">Uncharacterized protein</fullName>
    </submittedName>
</protein>
<dbReference type="AlphaFoldDB" id="A0A8H7E4J7"/>
<feature type="compositionally biased region" description="Basic and acidic residues" evidence="1">
    <location>
        <begin position="15"/>
        <end position="34"/>
    </location>
</feature>
<organism evidence="2 3">
    <name type="scientific">Endocarpon pusillum</name>
    <dbReference type="NCBI Taxonomy" id="364733"/>
    <lineage>
        <taxon>Eukaryota</taxon>
        <taxon>Fungi</taxon>
        <taxon>Dikarya</taxon>
        <taxon>Ascomycota</taxon>
        <taxon>Pezizomycotina</taxon>
        <taxon>Eurotiomycetes</taxon>
        <taxon>Chaetothyriomycetidae</taxon>
        <taxon>Verrucariales</taxon>
        <taxon>Verrucariaceae</taxon>
        <taxon>Endocarpon</taxon>
    </lineage>
</organism>
<evidence type="ECO:0000313" key="2">
    <source>
        <dbReference type="EMBL" id="KAF7507913.1"/>
    </source>
</evidence>
<feature type="compositionally biased region" description="Polar residues" evidence="1">
    <location>
        <begin position="35"/>
        <end position="52"/>
    </location>
</feature>